<evidence type="ECO:0000313" key="1">
    <source>
        <dbReference type="EMBL" id="KAJ3545148.1"/>
    </source>
</evidence>
<sequence length="243" mass="27756">MDSQIVQDLLPGTGSMGSVPTHHDYKRAVIKPAPQEFTVEVLPPKKFGSGYCYGMHVIPILTEDSDGRSLKSAKTGSSLNTEYEVWRRWEDCLWFQDLLETEYKLMARTKRTRLAQGKGVKKDGMYIRSDQAASFESLPPGPDVHDIAKDIHDILPKLTKKGTLFRAGQATIEQRTTEFSALIDAFFRDDVPTLIKELRANRVIRDFFGYWRRDKDHDRKMNEQNACFRAHSAQPIYSIISQG</sequence>
<keyword evidence="2" id="KW-1185">Reference proteome</keyword>
<comment type="caution">
    <text evidence="1">The sequence shown here is derived from an EMBL/GenBank/DDBJ whole genome shotgun (WGS) entry which is preliminary data.</text>
</comment>
<proteinExistence type="predicted"/>
<evidence type="ECO:0000313" key="2">
    <source>
        <dbReference type="Proteomes" id="UP001148662"/>
    </source>
</evidence>
<name>A0ACC1SRX6_9APHY</name>
<protein>
    <submittedName>
        <fullName evidence="1">Uncharacterized protein</fullName>
    </submittedName>
</protein>
<dbReference type="EMBL" id="JANHOG010001066">
    <property type="protein sequence ID" value="KAJ3545148.1"/>
    <property type="molecule type" value="Genomic_DNA"/>
</dbReference>
<reference evidence="1" key="1">
    <citation type="submission" date="2022-07" db="EMBL/GenBank/DDBJ databases">
        <title>Genome Sequence of Phlebia brevispora.</title>
        <authorList>
            <person name="Buettner E."/>
        </authorList>
    </citation>
    <scope>NUCLEOTIDE SEQUENCE</scope>
    <source>
        <strain evidence="1">MPL23</strain>
    </source>
</reference>
<organism evidence="1 2">
    <name type="scientific">Phlebia brevispora</name>
    <dbReference type="NCBI Taxonomy" id="194682"/>
    <lineage>
        <taxon>Eukaryota</taxon>
        <taxon>Fungi</taxon>
        <taxon>Dikarya</taxon>
        <taxon>Basidiomycota</taxon>
        <taxon>Agaricomycotina</taxon>
        <taxon>Agaricomycetes</taxon>
        <taxon>Polyporales</taxon>
        <taxon>Meruliaceae</taxon>
        <taxon>Phlebia</taxon>
    </lineage>
</organism>
<gene>
    <name evidence="1" type="ORF">NM688_g5660</name>
</gene>
<dbReference type="Proteomes" id="UP001148662">
    <property type="component" value="Unassembled WGS sequence"/>
</dbReference>
<accession>A0ACC1SRX6</accession>